<reference evidence="5 6" key="2">
    <citation type="submission" date="2020-03" db="EMBL/GenBank/DDBJ databases">
        <authorList>
            <person name="Ichikawa N."/>
            <person name="Kimura A."/>
            <person name="Kitahashi Y."/>
            <person name="Uohara A."/>
        </authorList>
    </citation>
    <scope>NUCLEOTIDE SEQUENCE [LARGE SCALE GENOMIC DNA]</scope>
    <source>
        <strain evidence="5 6">NBRC 108638</strain>
    </source>
</reference>
<evidence type="ECO:0000256" key="1">
    <source>
        <dbReference type="ARBA" id="ARBA00013260"/>
    </source>
</evidence>
<dbReference type="Pfam" id="PF01981">
    <property type="entry name" value="PTH2"/>
    <property type="match status" value="1"/>
</dbReference>
<dbReference type="NCBIfam" id="NF003314">
    <property type="entry name" value="PRK04322.1"/>
    <property type="match status" value="1"/>
</dbReference>
<dbReference type="GO" id="GO:0004045">
    <property type="term" value="F:peptidyl-tRNA hydrolase activity"/>
    <property type="evidence" value="ECO:0007669"/>
    <property type="project" value="UniProtKB-EC"/>
</dbReference>
<gene>
    <name evidence="5" type="ORF">Prum_055340</name>
</gene>
<comment type="catalytic activity">
    <reaction evidence="4">
        <text>an N-acyl-L-alpha-aminoacyl-tRNA + H2O = an N-acyl-L-amino acid + a tRNA + H(+)</text>
        <dbReference type="Rhea" id="RHEA:54448"/>
        <dbReference type="Rhea" id="RHEA-COMP:10123"/>
        <dbReference type="Rhea" id="RHEA-COMP:13883"/>
        <dbReference type="ChEBI" id="CHEBI:15377"/>
        <dbReference type="ChEBI" id="CHEBI:15378"/>
        <dbReference type="ChEBI" id="CHEBI:59874"/>
        <dbReference type="ChEBI" id="CHEBI:78442"/>
        <dbReference type="ChEBI" id="CHEBI:138191"/>
        <dbReference type="EC" id="3.1.1.29"/>
    </reaction>
</comment>
<dbReference type="AlphaFoldDB" id="A0A6V8L3Q9"/>
<dbReference type="SUPFAM" id="SSF102462">
    <property type="entry name" value="Peptidyl-tRNA hydrolase II"/>
    <property type="match status" value="1"/>
</dbReference>
<dbReference type="PANTHER" id="PTHR12649">
    <property type="entry name" value="PEPTIDYL-TRNA HYDROLASE 2"/>
    <property type="match status" value="1"/>
</dbReference>
<evidence type="ECO:0000313" key="5">
    <source>
        <dbReference type="EMBL" id="GFJ91892.1"/>
    </source>
</evidence>
<sequence>MFAFKQVIVVRRDLGMGAGKIAAQAAHAAVLGVEKAYRMRPAWVEGWRADGMPKVVLQVPGEAELADVCARAEAAGLPVAPVRDRGLTQVAAGTLTCVGIGPAAAPDVDAVTGDLRLL</sequence>
<evidence type="ECO:0000256" key="2">
    <source>
        <dbReference type="ARBA" id="ARBA00022801"/>
    </source>
</evidence>
<dbReference type="InterPro" id="IPR002833">
    <property type="entry name" value="PTH2"/>
</dbReference>
<dbReference type="Gene3D" id="3.40.1490.10">
    <property type="entry name" value="Bit1"/>
    <property type="match status" value="1"/>
</dbReference>
<reference evidence="5 6" key="1">
    <citation type="submission" date="2020-03" db="EMBL/GenBank/DDBJ databases">
        <title>Whole genome shotgun sequence of Phytohabitans rumicis NBRC 108638.</title>
        <authorList>
            <person name="Komaki H."/>
            <person name="Tamura T."/>
        </authorList>
    </citation>
    <scope>NUCLEOTIDE SEQUENCE [LARGE SCALE GENOMIC DNA]</scope>
    <source>
        <strain evidence="5 6">NBRC 108638</strain>
    </source>
</reference>
<evidence type="ECO:0000256" key="4">
    <source>
        <dbReference type="ARBA" id="ARBA00048707"/>
    </source>
</evidence>
<organism evidence="5 6">
    <name type="scientific">Phytohabitans rumicis</name>
    <dbReference type="NCBI Taxonomy" id="1076125"/>
    <lineage>
        <taxon>Bacteria</taxon>
        <taxon>Bacillati</taxon>
        <taxon>Actinomycetota</taxon>
        <taxon>Actinomycetes</taxon>
        <taxon>Micromonosporales</taxon>
        <taxon>Micromonosporaceae</taxon>
    </lineage>
</organism>
<keyword evidence="6" id="KW-1185">Reference proteome</keyword>
<dbReference type="GO" id="GO:0005829">
    <property type="term" value="C:cytosol"/>
    <property type="evidence" value="ECO:0007669"/>
    <property type="project" value="TreeGrafter"/>
</dbReference>
<comment type="caution">
    <text evidence="5">The sequence shown here is derived from an EMBL/GenBank/DDBJ whole genome shotgun (WGS) entry which is preliminary data.</text>
</comment>
<protein>
    <recommendedName>
        <fullName evidence="1">peptidyl-tRNA hydrolase</fullName>
        <ecNumber evidence="1">3.1.1.29</ecNumber>
    </recommendedName>
</protein>
<evidence type="ECO:0000313" key="6">
    <source>
        <dbReference type="Proteomes" id="UP000482960"/>
    </source>
</evidence>
<dbReference type="FunFam" id="3.40.1490.10:FF:000001">
    <property type="entry name" value="Peptidyl-tRNA hydrolase 2"/>
    <property type="match status" value="1"/>
</dbReference>
<evidence type="ECO:0000256" key="3">
    <source>
        <dbReference type="ARBA" id="ARBA00038050"/>
    </source>
</evidence>
<dbReference type="RefSeq" id="WP_173078885.1">
    <property type="nucleotide sequence ID" value="NZ_BAABJB010000017.1"/>
</dbReference>
<dbReference type="InterPro" id="IPR023476">
    <property type="entry name" value="Pep_tRNA_hydro_II_dom_sf"/>
</dbReference>
<dbReference type="PANTHER" id="PTHR12649:SF11">
    <property type="entry name" value="PEPTIDYL-TRNA HYDROLASE 2, MITOCHONDRIAL"/>
    <property type="match status" value="1"/>
</dbReference>
<accession>A0A6V8L3Q9</accession>
<keyword evidence="2 5" id="KW-0378">Hydrolase</keyword>
<dbReference type="EC" id="3.1.1.29" evidence="1"/>
<dbReference type="EMBL" id="BLPG01000001">
    <property type="protein sequence ID" value="GFJ91892.1"/>
    <property type="molecule type" value="Genomic_DNA"/>
</dbReference>
<dbReference type="Proteomes" id="UP000482960">
    <property type="component" value="Unassembled WGS sequence"/>
</dbReference>
<comment type="similarity">
    <text evidence="3">Belongs to the PTH2 family.</text>
</comment>
<name>A0A6V8L3Q9_9ACTN</name>
<proteinExistence type="inferred from homology"/>
<dbReference type="NCBIfam" id="TIGR00283">
    <property type="entry name" value="arch_pth2"/>
    <property type="match status" value="1"/>
</dbReference>